<dbReference type="Gene3D" id="3.40.50.300">
    <property type="entry name" value="P-loop containing nucleotide triphosphate hydrolases"/>
    <property type="match status" value="1"/>
</dbReference>
<evidence type="ECO:0000259" key="2">
    <source>
        <dbReference type="SMART" id="SM00382"/>
    </source>
</evidence>
<dbReference type="InterPro" id="IPR027417">
    <property type="entry name" value="P-loop_NTPase"/>
</dbReference>
<gene>
    <name evidence="3" type="ORF">ACFSUF_11180</name>
</gene>
<accession>A0ABW5PDF2</accession>
<evidence type="ECO:0000313" key="3">
    <source>
        <dbReference type="EMBL" id="MFD2612985.1"/>
    </source>
</evidence>
<feature type="domain" description="AAA+ ATPase" evidence="2">
    <location>
        <begin position="235"/>
        <end position="420"/>
    </location>
</feature>
<proteinExistence type="inferred from homology"/>
<dbReference type="Proteomes" id="UP001597541">
    <property type="component" value="Unassembled WGS sequence"/>
</dbReference>
<dbReference type="InterPro" id="IPR000523">
    <property type="entry name" value="Mg_chelatse_chII-like_cat_dom"/>
</dbReference>
<dbReference type="Pfam" id="PF13541">
    <property type="entry name" value="ChlI"/>
    <property type="match status" value="1"/>
</dbReference>
<dbReference type="Pfam" id="PF13335">
    <property type="entry name" value="Mg_chelatase_C"/>
    <property type="match status" value="1"/>
</dbReference>
<dbReference type="Gene3D" id="3.30.230.10">
    <property type="match status" value="1"/>
</dbReference>
<name>A0ABW5PDF2_9BACL</name>
<dbReference type="InterPro" id="IPR020568">
    <property type="entry name" value="Ribosomal_Su5_D2-typ_SF"/>
</dbReference>
<comment type="similarity">
    <text evidence="1">Belongs to the Mg-chelatase subunits D/I family. ComM subfamily.</text>
</comment>
<organism evidence="3 4">
    <name type="scientific">Paenibacillus gansuensis</name>
    <dbReference type="NCBI Taxonomy" id="306542"/>
    <lineage>
        <taxon>Bacteria</taxon>
        <taxon>Bacillati</taxon>
        <taxon>Bacillota</taxon>
        <taxon>Bacilli</taxon>
        <taxon>Bacillales</taxon>
        <taxon>Paenibacillaceae</taxon>
        <taxon>Paenibacillus</taxon>
    </lineage>
</organism>
<evidence type="ECO:0000256" key="1">
    <source>
        <dbReference type="ARBA" id="ARBA00006354"/>
    </source>
</evidence>
<dbReference type="NCBIfam" id="TIGR00368">
    <property type="entry name" value="YifB family Mg chelatase-like AAA ATPase"/>
    <property type="match status" value="1"/>
</dbReference>
<dbReference type="SUPFAM" id="SSF54211">
    <property type="entry name" value="Ribosomal protein S5 domain 2-like"/>
    <property type="match status" value="1"/>
</dbReference>
<dbReference type="PANTHER" id="PTHR32039">
    <property type="entry name" value="MAGNESIUM-CHELATASE SUBUNIT CHLI"/>
    <property type="match status" value="1"/>
</dbReference>
<dbReference type="Pfam" id="PF01078">
    <property type="entry name" value="Mg_chelatase"/>
    <property type="match status" value="1"/>
</dbReference>
<comment type="caution">
    <text evidence="3">The sequence shown here is derived from an EMBL/GenBank/DDBJ whole genome shotgun (WGS) entry which is preliminary data.</text>
</comment>
<dbReference type="InterPro" id="IPR014721">
    <property type="entry name" value="Ribsml_uS5_D2-typ_fold_subgr"/>
</dbReference>
<dbReference type="RefSeq" id="WP_377602865.1">
    <property type="nucleotide sequence ID" value="NZ_JBHUME010000007.1"/>
</dbReference>
<dbReference type="InterPro" id="IPR025158">
    <property type="entry name" value="Mg_chelat-rel_C"/>
</dbReference>
<dbReference type="SMART" id="SM00382">
    <property type="entry name" value="AAA"/>
    <property type="match status" value="1"/>
</dbReference>
<keyword evidence="4" id="KW-1185">Reference proteome</keyword>
<protein>
    <submittedName>
        <fullName evidence="3">YifB family Mg chelatase-like AAA ATPase</fullName>
    </submittedName>
</protein>
<reference evidence="4" key="1">
    <citation type="journal article" date="2019" name="Int. J. Syst. Evol. Microbiol.">
        <title>The Global Catalogue of Microorganisms (GCM) 10K type strain sequencing project: providing services to taxonomists for standard genome sequencing and annotation.</title>
        <authorList>
            <consortium name="The Broad Institute Genomics Platform"/>
            <consortium name="The Broad Institute Genome Sequencing Center for Infectious Disease"/>
            <person name="Wu L."/>
            <person name="Ma J."/>
        </authorList>
    </citation>
    <scope>NUCLEOTIDE SEQUENCE [LARGE SCALE GENOMIC DNA]</scope>
    <source>
        <strain evidence="4">KCTC 3950</strain>
    </source>
</reference>
<sequence>MYAKVNCACIDGIDGKMIEVEVDVSNGLPQINIVGLPDSAVRESSERVRSAVKNCKFTFPMERITVNLAPADVRKEGASFDLAIAAGILCASGQLSVPLLDQTLILGELALNGEIRPVPGVLSMADQAVKQGIRRIILPVANAEEAGLIEGIALFPLHHLEELKELGTIDKEPAQLINNINNKWGEYSNRLLEREPFTDPPTEEKDSKKDAQYLDYSDVIGQNQAKRALMIAAAGMHNLLFIGPPGSGKTMLIRRLPTILPELTDSEALEVMKVYSVSGKLHDRTRLLRQRPFRSPHHTVSGAGLIGGGSVPKPGEVTLAHRGVLFLDELPEFTRGVLEVMRQPLEDQRVIIGRARAVTRFPADFMLAASMNPCPCGHLGSDSGGAPCTCSSAKIQQYRSRISGPLLDRIDLHVEVPRVSSLAAAGRPLGSLEMRDRVLRAQSRQRARYAGTGIVFNGELAGRMLRRHCRLTSEGERLLEQSFAALQLSLRAYDRILRIARTIADLEDSDDILTEHAAEAVQYRNLDKKFIP</sequence>
<dbReference type="SUPFAM" id="SSF52540">
    <property type="entry name" value="P-loop containing nucleoside triphosphate hydrolases"/>
    <property type="match status" value="1"/>
</dbReference>
<dbReference type="InterPro" id="IPR003593">
    <property type="entry name" value="AAA+_ATPase"/>
</dbReference>
<dbReference type="InterPro" id="IPR004482">
    <property type="entry name" value="Mg_chelat-rel"/>
</dbReference>
<evidence type="ECO:0000313" key="4">
    <source>
        <dbReference type="Proteomes" id="UP001597541"/>
    </source>
</evidence>
<dbReference type="InterPro" id="IPR045006">
    <property type="entry name" value="CHLI-like"/>
</dbReference>
<dbReference type="EMBL" id="JBHUME010000007">
    <property type="protein sequence ID" value="MFD2612985.1"/>
    <property type="molecule type" value="Genomic_DNA"/>
</dbReference>
<dbReference type="PANTHER" id="PTHR32039:SF7">
    <property type="entry name" value="COMPETENCE PROTEIN COMM"/>
    <property type="match status" value="1"/>
</dbReference>